<sequence length="120" mass="13690">MIANVSIYLSASRTETTSARCFIKVIDNFYFWSRNLFKNKLCNSITLLDAVISFRSIIQDNKNFIAIIFVNHPGKNVDTIFVGQTAARSNSAISSRWNSHCQTCSNRHTTKSRDHNIYHA</sequence>
<dbReference type="KEGG" id="vg:5469885"/>
<gene>
    <name evidence="1" type="primary">n268R</name>
    <name evidence="1" type="ORF">FR483_n268R</name>
</gene>
<evidence type="ECO:0000313" key="2">
    <source>
        <dbReference type="Proteomes" id="UP000204095"/>
    </source>
</evidence>
<dbReference type="EMBL" id="DQ890022">
    <property type="protein sequence ID" value="ABT15553.1"/>
    <property type="molecule type" value="Genomic_DNA"/>
</dbReference>
<reference evidence="1 2" key="1">
    <citation type="journal article" date="2007" name="Virology">
        <title>Sequence and annotation of the 314-kb MT325 and the 321-kb FR483 viruses that infect Chlorella Pbi.</title>
        <authorList>
            <person name="Fitzgerald L.A."/>
            <person name="Graves M.V."/>
            <person name="Li X."/>
            <person name="Feldblyum T."/>
            <person name="Hartigan J."/>
            <person name="Van Etten J.L."/>
        </authorList>
    </citation>
    <scope>NUCLEOTIDE SEQUENCE [LARGE SCALE GENOMIC DNA]</scope>
    <source>
        <strain evidence="1 2">FR483</strain>
    </source>
</reference>
<evidence type="ECO:0000313" key="1">
    <source>
        <dbReference type="EMBL" id="ABT15553.1"/>
    </source>
</evidence>
<dbReference type="GeneID" id="5469885"/>
<dbReference type="RefSeq" id="YP_001425900.1">
    <property type="nucleotide sequence ID" value="NC_008603.1"/>
</dbReference>
<organismHost>
    <name type="scientific">Paramecium bursaria</name>
    <dbReference type="NCBI Taxonomy" id="74790"/>
</organismHost>
<accession>A7J6X2</accession>
<dbReference type="Proteomes" id="UP000204095">
    <property type="component" value="Segment"/>
</dbReference>
<proteinExistence type="predicted"/>
<organism evidence="1 2">
    <name type="scientific">Paramecium bursaria Chlorella virus FR483</name>
    <name type="common">PBCV-FR483</name>
    <dbReference type="NCBI Taxonomy" id="399781"/>
    <lineage>
        <taxon>Viruses</taxon>
        <taxon>Varidnaviria</taxon>
        <taxon>Bamfordvirae</taxon>
        <taxon>Nucleocytoviricota</taxon>
        <taxon>Megaviricetes</taxon>
        <taxon>Algavirales</taxon>
        <taxon>Phycodnaviridae</taxon>
        <taxon>Chlorovirus</taxon>
        <taxon>Chlorovirus conductrix</taxon>
        <taxon>Paramecium bursaria Chlorella virus A1</taxon>
    </lineage>
</organism>
<name>A7J6X2_PBCVF</name>
<protein>
    <submittedName>
        <fullName evidence="1">Uncharacterized protein n268R</fullName>
    </submittedName>
</protein>